<organism evidence="5 6">
    <name type="scientific">Stephania japonica</name>
    <dbReference type="NCBI Taxonomy" id="461633"/>
    <lineage>
        <taxon>Eukaryota</taxon>
        <taxon>Viridiplantae</taxon>
        <taxon>Streptophyta</taxon>
        <taxon>Embryophyta</taxon>
        <taxon>Tracheophyta</taxon>
        <taxon>Spermatophyta</taxon>
        <taxon>Magnoliopsida</taxon>
        <taxon>Ranunculales</taxon>
        <taxon>Menispermaceae</taxon>
        <taxon>Menispermoideae</taxon>
        <taxon>Cissampelideae</taxon>
        <taxon>Stephania</taxon>
    </lineage>
</organism>
<reference evidence="5 6" key="1">
    <citation type="submission" date="2024-01" db="EMBL/GenBank/DDBJ databases">
        <title>Genome assemblies of Stephania.</title>
        <authorList>
            <person name="Yang L."/>
        </authorList>
    </citation>
    <scope>NUCLEOTIDE SEQUENCE [LARGE SCALE GENOMIC DNA]</scope>
    <source>
        <strain evidence="5">QJT</strain>
        <tissue evidence="5">Leaf</tissue>
    </source>
</reference>
<dbReference type="CDD" id="cd03784">
    <property type="entry name" value="GT1_Gtf-like"/>
    <property type="match status" value="1"/>
</dbReference>
<gene>
    <name evidence="5" type="ORF">Sjap_018788</name>
</gene>
<dbReference type="EC" id="2.4.1.-" evidence="4"/>
<dbReference type="SUPFAM" id="SSF53756">
    <property type="entry name" value="UDP-Glycosyltransferase/glycogen phosphorylase"/>
    <property type="match status" value="1"/>
</dbReference>
<sequence length="471" mass="52759">MSSASSKKPHAVCIPYPSQGHVTPMMQLAKILHSNGFYITFVNTEFNHNRILRSKGADSLKGVSDFRFESIPDGLPPSDRDATQHVPSLCDSVRKNCLKPLLQLLERLNSSTSDAPQVTCIVSDGVMSFAIQAGKILGIPEVQFWTTSACAFMDETYLTNGFIEMNLDWVPGMPNIKLKDLPSFATTTDPKDTMFDFMGEEAQNCLNSQAIIFNTFDELEHEVPSAITSKLAPSPRIYTLGPLPMLDQTDHTIESLKSIQPSLWREDLSCLEWLENKPPKSVIYVNYGSVTVMSDRNLIEFAWGLKNSSHPLLWIIRNDLVTGGGEDCSAGSTLPSEFIDETRDQGMITSWYQQEQVLKHPSIGGFLTHCGWTSMIESICGGVPIICWPFFADQQTNCRYACSTVWQIGVEMEREVMREDVDKCVKEVMENEKLRRRALEWKVRAQKATTNGGSSLRNLDRLIELLGVPKT</sequence>
<comment type="similarity">
    <text evidence="1 3">Belongs to the UDP-glycosyltransferase family.</text>
</comment>
<evidence type="ECO:0000313" key="5">
    <source>
        <dbReference type="EMBL" id="KAK9110728.1"/>
    </source>
</evidence>
<evidence type="ECO:0000256" key="2">
    <source>
        <dbReference type="ARBA" id="ARBA00022679"/>
    </source>
</evidence>
<dbReference type="EMBL" id="JBBNAE010000007">
    <property type="protein sequence ID" value="KAK9110728.1"/>
    <property type="molecule type" value="Genomic_DNA"/>
</dbReference>
<protein>
    <recommendedName>
        <fullName evidence="4">Glycosyltransferase</fullName>
        <ecNumber evidence="4">2.4.1.-</ecNumber>
    </recommendedName>
</protein>
<dbReference type="PANTHER" id="PTHR11926:SF1547">
    <property type="entry name" value="GLYCOSYLTRANSFERASE"/>
    <property type="match status" value="1"/>
</dbReference>
<dbReference type="GO" id="GO:0080043">
    <property type="term" value="F:quercetin 3-O-glucosyltransferase activity"/>
    <property type="evidence" value="ECO:0007669"/>
    <property type="project" value="TreeGrafter"/>
</dbReference>
<evidence type="ECO:0000256" key="1">
    <source>
        <dbReference type="ARBA" id="ARBA00009995"/>
    </source>
</evidence>
<dbReference type="GO" id="GO:0080044">
    <property type="term" value="F:quercetin 7-O-glucosyltransferase activity"/>
    <property type="evidence" value="ECO:0007669"/>
    <property type="project" value="TreeGrafter"/>
</dbReference>
<accession>A0AAP0I8P0</accession>
<dbReference type="PROSITE" id="PS00375">
    <property type="entry name" value="UDPGT"/>
    <property type="match status" value="1"/>
</dbReference>
<dbReference type="AlphaFoldDB" id="A0AAP0I8P0"/>
<dbReference type="Pfam" id="PF00201">
    <property type="entry name" value="UDPGT"/>
    <property type="match status" value="1"/>
</dbReference>
<dbReference type="Gene3D" id="3.40.50.2000">
    <property type="entry name" value="Glycogen Phosphorylase B"/>
    <property type="match status" value="2"/>
</dbReference>
<evidence type="ECO:0000256" key="4">
    <source>
        <dbReference type="RuleBase" id="RU362057"/>
    </source>
</evidence>
<keyword evidence="6" id="KW-1185">Reference proteome</keyword>
<proteinExistence type="inferred from homology"/>
<dbReference type="InterPro" id="IPR035595">
    <property type="entry name" value="UDP_glycos_trans_CS"/>
</dbReference>
<name>A0AAP0I8P0_9MAGN</name>
<evidence type="ECO:0000256" key="3">
    <source>
        <dbReference type="RuleBase" id="RU003718"/>
    </source>
</evidence>
<evidence type="ECO:0000313" key="6">
    <source>
        <dbReference type="Proteomes" id="UP001417504"/>
    </source>
</evidence>
<dbReference type="InterPro" id="IPR002213">
    <property type="entry name" value="UDP_glucos_trans"/>
</dbReference>
<keyword evidence="2 3" id="KW-0808">Transferase</keyword>
<dbReference type="Proteomes" id="UP001417504">
    <property type="component" value="Unassembled WGS sequence"/>
</dbReference>
<keyword evidence="3" id="KW-0328">Glycosyltransferase</keyword>
<dbReference type="FunFam" id="3.40.50.2000:FF:000056">
    <property type="entry name" value="Glycosyltransferase"/>
    <property type="match status" value="1"/>
</dbReference>
<dbReference type="PANTHER" id="PTHR11926">
    <property type="entry name" value="GLUCOSYL/GLUCURONOSYL TRANSFERASES"/>
    <property type="match status" value="1"/>
</dbReference>
<comment type="caution">
    <text evidence="5">The sequence shown here is derived from an EMBL/GenBank/DDBJ whole genome shotgun (WGS) entry which is preliminary data.</text>
</comment>